<proteinExistence type="predicted"/>
<dbReference type="EMBL" id="KE747814">
    <property type="protein sequence ID" value="RMZ67885.1"/>
    <property type="molecule type" value="Genomic_DNA"/>
</dbReference>
<sequence length="89" mass="10521">MELRAQITGDGKLRFTFGAFTHRLYFNMYLINYLTTTRNIQFRSRDFMPGSTRYCCSFQGLDVHWSPARSLRNEARYLCVPGYKEVDGY</sequence>
<reference evidence="1 2" key="1">
    <citation type="journal article" date="2014" name="PLoS ONE">
        <title>De novo Genome Assembly of the Fungal Plant Pathogen Pyrenophora semeniperda.</title>
        <authorList>
            <person name="Soliai M.M."/>
            <person name="Meyer S.E."/>
            <person name="Udall J.A."/>
            <person name="Elzinga D.E."/>
            <person name="Hermansen R.A."/>
            <person name="Bodily P.M."/>
            <person name="Hart A.A."/>
            <person name="Coleman C.E."/>
        </authorList>
    </citation>
    <scope>NUCLEOTIDE SEQUENCE [LARGE SCALE GENOMIC DNA]</scope>
    <source>
        <strain evidence="1 2">CCB06</strain>
        <tissue evidence="1">Mycelium</tissue>
    </source>
</reference>
<dbReference type="AlphaFoldDB" id="A0A3M7M057"/>
<evidence type="ECO:0000313" key="1">
    <source>
        <dbReference type="EMBL" id="RMZ67885.1"/>
    </source>
</evidence>
<name>A0A3M7M057_9PLEO</name>
<organism evidence="1 2">
    <name type="scientific">Pyrenophora seminiperda CCB06</name>
    <dbReference type="NCBI Taxonomy" id="1302712"/>
    <lineage>
        <taxon>Eukaryota</taxon>
        <taxon>Fungi</taxon>
        <taxon>Dikarya</taxon>
        <taxon>Ascomycota</taxon>
        <taxon>Pezizomycotina</taxon>
        <taxon>Dothideomycetes</taxon>
        <taxon>Pleosporomycetidae</taxon>
        <taxon>Pleosporales</taxon>
        <taxon>Pleosporineae</taxon>
        <taxon>Pleosporaceae</taxon>
        <taxon>Pyrenophora</taxon>
    </lineage>
</organism>
<keyword evidence="2" id="KW-1185">Reference proteome</keyword>
<gene>
    <name evidence="1" type="ORF">GMOD_00003944</name>
</gene>
<dbReference type="Proteomes" id="UP000265663">
    <property type="component" value="Unassembled WGS sequence"/>
</dbReference>
<evidence type="ECO:0000313" key="2">
    <source>
        <dbReference type="Proteomes" id="UP000265663"/>
    </source>
</evidence>
<accession>A0A3M7M057</accession>
<protein>
    <submittedName>
        <fullName evidence="1">Uncharacterized protein</fullName>
    </submittedName>
</protein>